<dbReference type="InterPro" id="IPR003593">
    <property type="entry name" value="AAA+_ATPase"/>
</dbReference>
<feature type="domain" description="ABC transporter" evidence="6">
    <location>
        <begin position="5"/>
        <end position="229"/>
    </location>
</feature>
<evidence type="ECO:0000313" key="7">
    <source>
        <dbReference type="EMBL" id="MBW3366893.1"/>
    </source>
</evidence>
<organism evidence="7 8">
    <name type="scientific">Pontibacter populi</name>
    <dbReference type="NCBI Taxonomy" id="890055"/>
    <lineage>
        <taxon>Bacteria</taxon>
        <taxon>Pseudomonadati</taxon>
        <taxon>Bacteroidota</taxon>
        <taxon>Cytophagia</taxon>
        <taxon>Cytophagales</taxon>
        <taxon>Hymenobacteraceae</taxon>
        <taxon>Pontibacter</taxon>
    </lineage>
</organism>
<gene>
    <name evidence="7" type="ORF">KYK27_17670</name>
</gene>
<sequence>MSTILDIQNLTKTYDSGDRHLTVLQDINFALQAGDTCSIVGPSGSGKTTLLGLCAGLDRASSGSVILNGVKLDNMSEDERAQVRNMYVGFVFQNFQLIPTLTALENVMVPLELRGERNVQKQALELLGRVGLAERSDHYPTQLSGGEQQRVSIARAFSNRPTILFADEPTGNLDEETGTRVEQLLFDLNKEAGTTLVLVTHDLELAEKTNRIIRIKGGLIVSDQVTALMNNGQ</sequence>
<dbReference type="CDD" id="cd03255">
    <property type="entry name" value="ABC_MJ0796_LolCDE_FtsE"/>
    <property type="match status" value="1"/>
</dbReference>
<dbReference type="GO" id="GO:0005524">
    <property type="term" value="F:ATP binding"/>
    <property type="evidence" value="ECO:0007669"/>
    <property type="project" value="UniProtKB-KW"/>
</dbReference>
<evidence type="ECO:0000256" key="4">
    <source>
        <dbReference type="ARBA" id="ARBA00022840"/>
    </source>
</evidence>
<evidence type="ECO:0000256" key="3">
    <source>
        <dbReference type="ARBA" id="ARBA00022741"/>
    </source>
</evidence>
<dbReference type="EMBL" id="JAHWXQ010000007">
    <property type="protein sequence ID" value="MBW3366893.1"/>
    <property type="molecule type" value="Genomic_DNA"/>
</dbReference>
<accession>A0ABS6XFY7</accession>
<evidence type="ECO:0000256" key="2">
    <source>
        <dbReference type="ARBA" id="ARBA00022448"/>
    </source>
</evidence>
<comment type="similarity">
    <text evidence="1">Belongs to the ABC transporter superfamily.</text>
</comment>
<reference evidence="7 8" key="1">
    <citation type="submission" date="2021-07" db="EMBL/GenBank/DDBJ databases">
        <authorList>
            <person name="Kim M.K."/>
        </authorList>
    </citation>
    <scope>NUCLEOTIDE SEQUENCE [LARGE SCALE GENOMIC DNA]</scope>
    <source>
        <strain evidence="7 8">HLY7-15</strain>
    </source>
</reference>
<dbReference type="InterPro" id="IPR017871">
    <property type="entry name" value="ABC_transporter-like_CS"/>
</dbReference>
<dbReference type="InterPro" id="IPR027417">
    <property type="entry name" value="P-loop_NTPase"/>
</dbReference>
<protein>
    <submittedName>
        <fullName evidence="7">ABC transporter ATP-binding protein</fullName>
    </submittedName>
</protein>
<evidence type="ECO:0000313" key="8">
    <source>
        <dbReference type="Proteomes" id="UP000774935"/>
    </source>
</evidence>
<evidence type="ECO:0000256" key="5">
    <source>
        <dbReference type="ARBA" id="ARBA00022967"/>
    </source>
</evidence>
<dbReference type="PROSITE" id="PS00211">
    <property type="entry name" value="ABC_TRANSPORTER_1"/>
    <property type="match status" value="1"/>
</dbReference>
<dbReference type="SMART" id="SM00382">
    <property type="entry name" value="AAA"/>
    <property type="match status" value="1"/>
</dbReference>
<name>A0ABS6XFY7_9BACT</name>
<dbReference type="PANTHER" id="PTHR42798">
    <property type="entry name" value="LIPOPROTEIN-RELEASING SYSTEM ATP-BINDING PROTEIN LOLD"/>
    <property type="match status" value="1"/>
</dbReference>
<dbReference type="PANTHER" id="PTHR42798:SF2">
    <property type="entry name" value="ABC TRANSPORTER ATP-BINDING PROTEIN MG467-RELATED"/>
    <property type="match status" value="1"/>
</dbReference>
<keyword evidence="3" id="KW-0547">Nucleotide-binding</keyword>
<dbReference type="RefSeq" id="WP_199111635.1">
    <property type="nucleotide sequence ID" value="NZ_JAHWXQ010000007.1"/>
</dbReference>
<dbReference type="InterPro" id="IPR003439">
    <property type="entry name" value="ABC_transporter-like_ATP-bd"/>
</dbReference>
<evidence type="ECO:0000259" key="6">
    <source>
        <dbReference type="PROSITE" id="PS50893"/>
    </source>
</evidence>
<dbReference type="Gene3D" id="3.40.50.300">
    <property type="entry name" value="P-loop containing nucleotide triphosphate hydrolases"/>
    <property type="match status" value="1"/>
</dbReference>
<dbReference type="PROSITE" id="PS50893">
    <property type="entry name" value="ABC_TRANSPORTER_2"/>
    <property type="match status" value="1"/>
</dbReference>
<dbReference type="Proteomes" id="UP000774935">
    <property type="component" value="Unassembled WGS sequence"/>
</dbReference>
<evidence type="ECO:0000256" key="1">
    <source>
        <dbReference type="ARBA" id="ARBA00005417"/>
    </source>
</evidence>
<dbReference type="SUPFAM" id="SSF52540">
    <property type="entry name" value="P-loop containing nucleoside triphosphate hydrolases"/>
    <property type="match status" value="1"/>
</dbReference>
<keyword evidence="8" id="KW-1185">Reference proteome</keyword>
<keyword evidence="5" id="KW-1278">Translocase</keyword>
<dbReference type="InterPro" id="IPR017911">
    <property type="entry name" value="MacB-like_ATP-bd"/>
</dbReference>
<comment type="caution">
    <text evidence="7">The sequence shown here is derived from an EMBL/GenBank/DDBJ whole genome shotgun (WGS) entry which is preliminary data.</text>
</comment>
<keyword evidence="4 7" id="KW-0067">ATP-binding</keyword>
<proteinExistence type="inferred from homology"/>
<keyword evidence="2" id="KW-0813">Transport</keyword>
<dbReference type="Pfam" id="PF00005">
    <property type="entry name" value="ABC_tran"/>
    <property type="match status" value="1"/>
</dbReference>